<evidence type="ECO:0000256" key="9">
    <source>
        <dbReference type="HAMAP-Rule" id="MF_01693"/>
    </source>
</evidence>
<dbReference type="InterPro" id="IPR022834">
    <property type="entry name" value="AONS_Proteobacteria"/>
</dbReference>
<keyword evidence="6 9" id="KW-0093">Biotin biosynthesis</keyword>
<feature type="binding site" evidence="9">
    <location>
        <position position="220"/>
    </location>
    <ligand>
        <name>pyridoxal 5'-phosphate</name>
        <dbReference type="ChEBI" id="CHEBI:597326"/>
    </ligand>
</feature>
<dbReference type="InterPro" id="IPR001917">
    <property type="entry name" value="Aminotrans_II_pyridoxalP_BS"/>
</dbReference>
<dbReference type="Proteomes" id="UP000188276">
    <property type="component" value="Unassembled WGS sequence"/>
</dbReference>
<dbReference type="InterPro" id="IPR004723">
    <property type="entry name" value="AONS_Archaea/Proteobacteria"/>
</dbReference>
<dbReference type="NCBIfam" id="TIGR00858">
    <property type="entry name" value="bioF"/>
    <property type="match status" value="1"/>
</dbReference>
<feature type="modified residue" description="N6-(pyridoxal phosphate)lysine" evidence="9 10">
    <location>
        <position position="249"/>
    </location>
</feature>
<comment type="similarity">
    <text evidence="3 9">Belongs to the class-II pyridoxal-phosphate-dependent aminotransferase family. BioF subfamily.</text>
</comment>
<dbReference type="AlphaFoldDB" id="A0A1R4LDI3"/>
<protein>
    <recommendedName>
        <fullName evidence="9">8-amino-7-oxononanoate synthase</fullName>
        <shortName evidence="9">AONS</shortName>
        <ecNumber evidence="9">2.3.1.47</ecNumber>
    </recommendedName>
    <alternativeName>
        <fullName evidence="9">7-keto-8-amino-pelargonic acid synthase</fullName>
        <shortName evidence="9">7-KAP synthase</shortName>
        <shortName evidence="9">KAPA synthase</shortName>
    </alternativeName>
    <alternativeName>
        <fullName evidence="9">8-amino-7-ketopelargonate synthase</fullName>
    </alternativeName>
</protein>
<dbReference type="Gene3D" id="3.90.1150.10">
    <property type="entry name" value="Aspartate Aminotransferase, domain 1"/>
    <property type="match status" value="1"/>
</dbReference>
<evidence type="ECO:0000256" key="5">
    <source>
        <dbReference type="ARBA" id="ARBA00022679"/>
    </source>
</evidence>
<keyword evidence="7 9" id="KW-0663">Pyridoxal phosphate</keyword>
<dbReference type="InterPro" id="IPR015421">
    <property type="entry name" value="PyrdxlP-dep_Trfase_major"/>
</dbReference>
<dbReference type="InterPro" id="IPR050087">
    <property type="entry name" value="AON_synthase_class-II"/>
</dbReference>
<evidence type="ECO:0000256" key="1">
    <source>
        <dbReference type="ARBA" id="ARBA00001933"/>
    </source>
</evidence>
<evidence type="ECO:0000256" key="10">
    <source>
        <dbReference type="PIRSR" id="PIRSR604723-51"/>
    </source>
</evidence>
<gene>
    <name evidence="12" type="primary">bioF_1</name>
    <name evidence="9" type="synonym">bioF</name>
    <name evidence="12" type="ORF">VR7878_00785</name>
</gene>
<dbReference type="InterPro" id="IPR015422">
    <property type="entry name" value="PyrdxlP-dep_Trfase_small"/>
</dbReference>
<dbReference type="GO" id="GO:0030170">
    <property type="term" value="F:pyridoxal phosphate binding"/>
    <property type="evidence" value="ECO:0007669"/>
    <property type="project" value="UniProtKB-UniRule"/>
</dbReference>
<evidence type="ECO:0000256" key="4">
    <source>
        <dbReference type="ARBA" id="ARBA00011738"/>
    </source>
</evidence>
<comment type="subunit">
    <text evidence="4 9">Homodimer.</text>
</comment>
<reference evidence="13" key="1">
    <citation type="submission" date="2017-02" db="EMBL/GenBank/DDBJ databases">
        <authorList>
            <person name="Rodrigo-Torres L."/>
            <person name="Arahal R.D."/>
            <person name="Lucena T."/>
        </authorList>
    </citation>
    <scope>NUCLEOTIDE SEQUENCE [LARGE SCALE GENOMIC DNA]</scope>
    <source>
        <strain evidence="13">CECT 7878</strain>
    </source>
</reference>
<dbReference type="STRING" id="1123498.VR7878_00785"/>
<dbReference type="UniPathway" id="UPA00078"/>
<feature type="binding site" evidence="9">
    <location>
        <position position="193"/>
    </location>
    <ligand>
        <name>pyridoxal 5'-phosphate</name>
        <dbReference type="ChEBI" id="CHEBI:597326"/>
    </ligand>
</feature>
<dbReference type="GO" id="GO:0009102">
    <property type="term" value="P:biotin biosynthetic process"/>
    <property type="evidence" value="ECO:0007669"/>
    <property type="project" value="UniProtKB-UniRule"/>
</dbReference>
<dbReference type="InterPro" id="IPR004839">
    <property type="entry name" value="Aminotransferase_I/II_large"/>
</dbReference>
<dbReference type="CDD" id="cd06454">
    <property type="entry name" value="KBL_like"/>
    <property type="match status" value="1"/>
</dbReference>
<evidence type="ECO:0000256" key="8">
    <source>
        <dbReference type="ARBA" id="ARBA00047715"/>
    </source>
</evidence>
<comment type="cofactor">
    <cofactor evidence="1 9 10">
        <name>pyridoxal 5'-phosphate</name>
        <dbReference type="ChEBI" id="CHEBI:597326"/>
    </cofactor>
</comment>
<feature type="binding site" evidence="9">
    <location>
        <position position="149"/>
    </location>
    <ligand>
        <name>substrate</name>
    </ligand>
</feature>
<feature type="binding site" evidence="9">
    <location>
        <position position="246"/>
    </location>
    <ligand>
        <name>pyridoxal 5'-phosphate</name>
        <dbReference type="ChEBI" id="CHEBI:597326"/>
    </ligand>
</feature>
<dbReference type="PANTHER" id="PTHR13693:SF100">
    <property type="entry name" value="8-AMINO-7-OXONONANOATE SYNTHASE"/>
    <property type="match status" value="1"/>
</dbReference>
<dbReference type="InterPro" id="IPR015424">
    <property type="entry name" value="PyrdxlP-dep_Trfase"/>
</dbReference>
<dbReference type="SUPFAM" id="SSF53383">
    <property type="entry name" value="PLP-dependent transferases"/>
    <property type="match status" value="1"/>
</dbReference>
<evidence type="ECO:0000313" key="13">
    <source>
        <dbReference type="Proteomes" id="UP000188276"/>
    </source>
</evidence>
<accession>A0A1R4LDI3</accession>
<dbReference type="PROSITE" id="PS00599">
    <property type="entry name" value="AA_TRANSFER_CLASS_2"/>
    <property type="match status" value="1"/>
</dbReference>
<sequence>MNVLLRVPEKMTCSMKPAFKHRITTALAERAAQGLTRALTPLARQNEAQFVHQGRTYLNFSSNDYLGLATDPALIAAWQEGLSRYGCGSGASPLVTGFHQSHQTLEAMLCEWLGYERAILFNSGFSANQAVLFTLLQRGDLLLQDRLNHASLMEAGSLSAATMKRFRHNDVNHLSTLLSTDQTNVVVTEGVFSMDGDCAPLAELSACVQHRAVLMVDDAHGIGVLGRDGAGSCAAAEIHPDLLVVTFGKAFGLSGAAVLCDRDTGDYLTQFARHHVYSTAIPPAQAYALSRAIEMIQRDQWRRDKLRQLQEIYHTHLPRHVTASLSQTPIQPLIIGSSERAVQFATALREQGIWVSAIRPPTVPEGTARLRITLTAGHSEAQVRQLAMTMQQIMEASGEY</sequence>
<feature type="binding site" evidence="9">
    <location>
        <begin position="124"/>
        <end position="125"/>
    </location>
    <ligand>
        <name>pyridoxal 5'-phosphate</name>
        <dbReference type="ChEBI" id="CHEBI:597326"/>
    </ligand>
</feature>
<evidence type="ECO:0000256" key="3">
    <source>
        <dbReference type="ARBA" id="ARBA00010008"/>
    </source>
</evidence>
<comment type="function">
    <text evidence="9">Catalyzes the decarboxylative condensation of pimeloyl-[acyl-carrier protein] and L-alanine to produce 8-amino-7-oxononanoate (AON), [acyl-carrier protein], and carbon dioxide.</text>
</comment>
<keyword evidence="12" id="KW-0012">Acyltransferase</keyword>
<comment type="catalytic activity">
    <reaction evidence="8 9">
        <text>6-carboxyhexanoyl-[ACP] + L-alanine + H(+) = (8S)-8-amino-7-oxononanoate + holo-[ACP] + CO2</text>
        <dbReference type="Rhea" id="RHEA:42288"/>
        <dbReference type="Rhea" id="RHEA-COMP:9685"/>
        <dbReference type="Rhea" id="RHEA-COMP:9955"/>
        <dbReference type="ChEBI" id="CHEBI:15378"/>
        <dbReference type="ChEBI" id="CHEBI:16526"/>
        <dbReference type="ChEBI" id="CHEBI:57972"/>
        <dbReference type="ChEBI" id="CHEBI:64479"/>
        <dbReference type="ChEBI" id="CHEBI:78846"/>
        <dbReference type="ChEBI" id="CHEBI:149468"/>
        <dbReference type="EC" id="2.3.1.47"/>
    </reaction>
</comment>
<comment type="pathway">
    <text evidence="2 9">Cofactor biosynthesis; biotin biosynthesis.</text>
</comment>
<feature type="domain" description="Aminotransferase class I/classII large" evidence="11">
    <location>
        <begin position="57"/>
        <end position="387"/>
    </location>
</feature>
<keyword evidence="5 9" id="KW-0808">Transferase</keyword>
<name>A0A1R4LDI3_VIBR1</name>
<proteinExistence type="inferred from homology"/>
<dbReference type="PANTHER" id="PTHR13693">
    <property type="entry name" value="CLASS II AMINOTRANSFERASE/8-AMINO-7-OXONONANOATE SYNTHASE"/>
    <property type="match status" value="1"/>
</dbReference>
<evidence type="ECO:0000259" key="11">
    <source>
        <dbReference type="Pfam" id="PF00155"/>
    </source>
</evidence>
<feature type="binding site" evidence="9">
    <location>
        <position position="37"/>
    </location>
    <ligand>
        <name>substrate</name>
    </ligand>
</feature>
<dbReference type="GO" id="GO:0008710">
    <property type="term" value="F:8-amino-7-oxononanoate synthase activity"/>
    <property type="evidence" value="ECO:0007669"/>
    <property type="project" value="UniProtKB-UniRule"/>
</dbReference>
<dbReference type="HAMAP" id="MF_01693">
    <property type="entry name" value="BioF_aminotrans_2"/>
    <property type="match status" value="1"/>
</dbReference>
<organism evidence="12 13">
    <name type="scientific">Vibrio ruber (strain DSM 16370 / JCM 11486 / BCRC 17186 / CECT 7878 / LMG 23124 / VR1)</name>
    <dbReference type="NCBI Taxonomy" id="1123498"/>
    <lineage>
        <taxon>Bacteria</taxon>
        <taxon>Pseudomonadati</taxon>
        <taxon>Pseudomonadota</taxon>
        <taxon>Gammaproteobacteria</taxon>
        <taxon>Vibrionales</taxon>
        <taxon>Vibrionaceae</taxon>
        <taxon>Vibrio</taxon>
    </lineage>
</organism>
<evidence type="ECO:0000256" key="2">
    <source>
        <dbReference type="ARBA" id="ARBA00004746"/>
    </source>
</evidence>
<dbReference type="Pfam" id="PF00155">
    <property type="entry name" value="Aminotran_1_2"/>
    <property type="match status" value="1"/>
</dbReference>
<dbReference type="EC" id="2.3.1.47" evidence="9"/>
<keyword evidence="13" id="KW-1185">Reference proteome</keyword>
<dbReference type="EMBL" id="FULE01000013">
    <property type="protein sequence ID" value="SJN54463.1"/>
    <property type="molecule type" value="Genomic_DNA"/>
</dbReference>
<evidence type="ECO:0000313" key="12">
    <source>
        <dbReference type="EMBL" id="SJN54463.1"/>
    </source>
</evidence>
<feature type="binding site" evidence="9">
    <location>
        <position position="362"/>
    </location>
    <ligand>
        <name>substrate</name>
    </ligand>
</feature>
<evidence type="ECO:0000256" key="6">
    <source>
        <dbReference type="ARBA" id="ARBA00022756"/>
    </source>
</evidence>
<evidence type="ECO:0000256" key="7">
    <source>
        <dbReference type="ARBA" id="ARBA00022898"/>
    </source>
</evidence>
<dbReference type="Gene3D" id="3.40.640.10">
    <property type="entry name" value="Type I PLP-dependent aspartate aminotransferase-like (Major domain)"/>
    <property type="match status" value="1"/>
</dbReference>